<dbReference type="AlphaFoldDB" id="A0A3S4TAG8"/>
<protein>
    <submittedName>
        <fullName evidence="3">ABC-type multidrug transport system, permease component</fullName>
    </submittedName>
</protein>
<feature type="transmembrane region" description="Helical" evidence="1">
    <location>
        <begin position="220"/>
        <end position="239"/>
    </location>
</feature>
<dbReference type="PROSITE" id="PS51012">
    <property type="entry name" value="ABC_TM2"/>
    <property type="match status" value="1"/>
</dbReference>
<keyword evidence="1" id="KW-1133">Transmembrane helix</keyword>
<dbReference type="EMBL" id="LR134356">
    <property type="protein sequence ID" value="VEG54647.1"/>
    <property type="molecule type" value="Genomic_DNA"/>
</dbReference>
<dbReference type="PANTHER" id="PTHR43027:SF1">
    <property type="entry name" value="DOXORUBICIN RESISTANCE ABC TRANSPORTER PERMEASE PROTEIN DRRC-RELATED"/>
    <property type="match status" value="1"/>
</dbReference>
<keyword evidence="4" id="KW-1185">Reference proteome</keyword>
<dbReference type="GO" id="GO:0140359">
    <property type="term" value="F:ABC-type transporter activity"/>
    <property type="evidence" value="ECO:0007669"/>
    <property type="project" value="InterPro"/>
</dbReference>
<feature type="transmembrane region" description="Helical" evidence="1">
    <location>
        <begin position="128"/>
        <end position="151"/>
    </location>
</feature>
<dbReference type="PANTHER" id="PTHR43027">
    <property type="entry name" value="DOXORUBICIN RESISTANCE ABC TRANSPORTER PERMEASE PROTEIN DRRC-RELATED"/>
    <property type="match status" value="1"/>
</dbReference>
<sequence length="246" mass="26021">MTALPALTERMVQVALRDFDLVLAVIAPVATLLGLNFALRHVIDTGHLSYAEYVLPAIIVQAMLLGAVTTADRAAWDQASGFSIRLRTQPISLLAPMTARMIYCLLRGVLALAAAMVTAYLLGFRLTGGLGSMVAFVAVPLILTLALSLGADATGTWIGRVGAGQLLLVPQLILVLVSTGLAPVASFPDWVQPFVEHQPVSQITGTLRELAVGRAAVGEVLVTAAWCVGLSIGFGAIAVRMQRRRR</sequence>
<feature type="transmembrane region" description="Helical" evidence="1">
    <location>
        <begin position="163"/>
        <end position="185"/>
    </location>
</feature>
<dbReference type="KEGG" id="mauu:NCTC10437_02590"/>
<dbReference type="RefSeq" id="WP_048633901.1">
    <property type="nucleotide sequence ID" value="NZ_CVQQ01000014.1"/>
</dbReference>
<dbReference type="PIRSF" id="PIRSF006648">
    <property type="entry name" value="DrrB"/>
    <property type="match status" value="1"/>
</dbReference>
<feature type="domain" description="ABC transmembrane type-2" evidence="2">
    <location>
        <begin position="19"/>
        <end position="245"/>
    </location>
</feature>
<reference evidence="3 4" key="1">
    <citation type="submission" date="2018-12" db="EMBL/GenBank/DDBJ databases">
        <authorList>
            <consortium name="Pathogen Informatics"/>
        </authorList>
    </citation>
    <scope>NUCLEOTIDE SEQUENCE [LARGE SCALE GENOMIC DNA]</scope>
    <source>
        <strain evidence="3 4">NCTC10437</strain>
    </source>
</reference>
<gene>
    <name evidence="3" type="primary">drrB_2</name>
    <name evidence="3" type="ORF">NCTC10437_02590</name>
</gene>
<feature type="transmembrane region" description="Helical" evidence="1">
    <location>
        <begin position="55"/>
        <end position="76"/>
    </location>
</feature>
<evidence type="ECO:0000313" key="4">
    <source>
        <dbReference type="Proteomes" id="UP000279306"/>
    </source>
</evidence>
<keyword evidence="1" id="KW-0472">Membrane</keyword>
<feature type="transmembrane region" description="Helical" evidence="1">
    <location>
        <begin position="21"/>
        <end position="43"/>
    </location>
</feature>
<evidence type="ECO:0000313" key="3">
    <source>
        <dbReference type="EMBL" id="VEG54647.1"/>
    </source>
</evidence>
<feature type="transmembrane region" description="Helical" evidence="1">
    <location>
        <begin position="97"/>
        <end position="122"/>
    </location>
</feature>
<dbReference type="InterPro" id="IPR000412">
    <property type="entry name" value="ABC_2_transport"/>
</dbReference>
<name>A0A3S4TAG8_MYCAU</name>
<dbReference type="InterPro" id="IPR047817">
    <property type="entry name" value="ABC2_TM_bact-type"/>
</dbReference>
<evidence type="ECO:0000259" key="2">
    <source>
        <dbReference type="PROSITE" id="PS51012"/>
    </source>
</evidence>
<dbReference type="STRING" id="1791.GCA_001049355_04052"/>
<proteinExistence type="predicted"/>
<organism evidence="3 4">
    <name type="scientific">Mycolicibacterium aurum</name>
    <name type="common">Mycobacterium aurum</name>
    <dbReference type="NCBI Taxonomy" id="1791"/>
    <lineage>
        <taxon>Bacteria</taxon>
        <taxon>Bacillati</taxon>
        <taxon>Actinomycetota</taxon>
        <taxon>Actinomycetes</taxon>
        <taxon>Mycobacteriales</taxon>
        <taxon>Mycobacteriaceae</taxon>
        <taxon>Mycolicibacterium</taxon>
    </lineage>
</organism>
<dbReference type="GO" id="GO:0043190">
    <property type="term" value="C:ATP-binding cassette (ABC) transporter complex"/>
    <property type="evidence" value="ECO:0007669"/>
    <property type="project" value="InterPro"/>
</dbReference>
<keyword evidence="1" id="KW-0812">Transmembrane</keyword>
<evidence type="ECO:0000256" key="1">
    <source>
        <dbReference type="SAM" id="Phobius"/>
    </source>
</evidence>
<dbReference type="Proteomes" id="UP000279306">
    <property type="component" value="Chromosome"/>
</dbReference>
<dbReference type="InterPro" id="IPR052902">
    <property type="entry name" value="ABC-2_transporter"/>
</dbReference>
<accession>A0A3S4TAG8</accession>